<dbReference type="AlphaFoldDB" id="A0A0C3LWU9"/>
<feature type="compositionally biased region" description="Pro residues" evidence="1">
    <location>
        <begin position="341"/>
        <end position="364"/>
    </location>
</feature>
<sequence length="505" mass="54285">MAGRLWSSKNDKTERLVTLIFPRHPLSSVPITLAYGRLAKDIRSLVFSKAVPGSLEVASSSRVNSPAVPASPLPMSSGSTGEGARHEHRTCSAVSLTQRSLRVICTPKGSTPAILASVRSAWPRHVVSEGRPEEDVYEFQLKGYPLFSTSTFDRDALVHIFGLLRALDTRVPAHHQPQPDARPNHVPKIYGYSTAPPILLPHLTPNTRLRLSEEGKEPERILSVATTATNPGMAALGAAGLNNGFTPEGQAHIRAATAPSPLSREQRRVSTESETEAVFAAHTRASTAPFPSNNQLERRPSLLKKHPPPAYGVGEKPSRKNSTGSMGSVRSLGSFRDRPQPVEPQPVVRPPEDPNPIPPPPPIRPGYSYQSHALTAGPLSESEYAYGYSGVYAPQTPQGGHPDSEYLYKQYVPPPPPPPAGPAPPAVIYSTTQSNEGHTPPSSGPQSPGTEEGLLSSDAFRETAYSGTSEASRDAPVTWTNTNSTPASPTDSQHTHTRANERRHA</sequence>
<feature type="compositionally biased region" description="Polar residues" evidence="1">
    <location>
        <begin position="284"/>
        <end position="295"/>
    </location>
</feature>
<evidence type="ECO:0000313" key="3">
    <source>
        <dbReference type="Proteomes" id="UP000054248"/>
    </source>
</evidence>
<gene>
    <name evidence="2" type="ORF">M407DRAFT_24876</name>
</gene>
<reference evidence="2 3" key="1">
    <citation type="submission" date="2014-04" db="EMBL/GenBank/DDBJ databases">
        <authorList>
            <consortium name="DOE Joint Genome Institute"/>
            <person name="Kuo A."/>
            <person name="Girlanda M."/>
            <person name="Perotto S."/>
            <person name="Kohler A."/>
            <person name="Nagy L.G."/>
            <person name="Floudas D."/>
            <person name="Copeland A."/>
            <person name="Barry K.W."/>
            <person name="Cichocki N."/>
            <person name="Veneault-Fourrey C."/>
            <person name="LaButti K."/>
            <person name="Lindquist E.A."/>
            <person name="Lipzen A."/>
            <person name="Lundell T."/>
            <person name="Morin E."/>
            <person name="Murat C."/>
            <person name="Sun H."/>
            <person name="Tunlid A."/>
            <person name="Henrissat B."/>
            <person name="Grigoriev I.V."/>
            <person name="Hibbett D.S."/>
            <person name="Martin F."/>
            <person name="Nordberg H.P."/>
            <person name="Cantor M.N."/>
            <person name="Hua S.X."/>
        </authorList>
    </citation>
    <scope>NUCLEOTIDE SEQUENCE [LARGE SCALE GENOMIC DNA]</scope>
    <source>
        <strain evidence="2 3">MUT 4182</strain>
    </source>
</reference>
<protein>
    <submittedName>
        <fullName evidence="2">Uncharacterized protein</fullName>
    </submittedName>
</protein>
<evidence type="ECO:0000313" key="2">
    <source>
        <dbReference type="EMBL" id="KIO25822.1"/>
    </source>
</evidence>
<feature type="region of interest" description="Disordered" evidence="1">
    <location>
        <begin position="254"/>
        <end position="375"/>
    </location>
</feature>
<feature type="region of interest" description="Disordered" evidence="1">
    <location>
        <begin position="61"/>
        <end position="88"/>
    </location>
</feature>
<proteinExistence type="predicted"/>
<keyword evidence="3" id="KW-1185">Reference proteome</keyword>
<dbReference type="Proteomes" id="UP000054248">
    <property type="component" value="Unassembled WGS sequence"/>
</dbReference>
<dbReference type="HOGENOM" id="CLU_605789_0_0_1"/>
<feature type="compositionally biased region" description="Polar residues" evidence="1">
    <location>
        <begin position="478"/>
        <end position="492"/>
    </location>
</feature>
<evidence type="ECO:0000256" key="1">
    <source>
        <dbReference type="SAM" id="MobiDB-lite"/>
    </source>
</evidence>
<name>A0A0C3LWU9_9AGAM</name>
<feature type="compositionally biased region" description="Pro residues" evidence="1">
    <location>
        <begin position="412"/>
        <end position="425"/>
    </location>
</feature>
<organism evidence="2 3">
    <name type="scientific">Tulasnella calospora MUT 4182</name>
    <dbReference type="NCBI Taxonomy" id="1051891"/>
    <lineage>
        <taxon>Eukaryota</taxon>
        <taxon>Fungi</taxon>
        <taxon>Dikarya</taxon>
        <taxon>Basidiomycota</taxon>
        <taxon>Agaricomycotina</taxon>
        <taxon>Agaricomycetes</taxon>
        <taxon>Cantharellales</taxon>
        <taxon>Tulasnellaceae</taxon>
        <taxon>Tulasnella</taxon>
    </lineage>
</organism>
<dbReference type="OrthoDB" id="3358646at2759"/>
<feature type="compositionally biased region" description="Low complexity" evidence="1">
    <location>
        <begin position="439"/>
        <end position="453"/>
    </location>
</feature>
<reference evidence="3" key="2">
    <citation type="submission" date="2015-01" db="EMBL/GenBank/DDBJ databases">
        <title>Evolutionary Origins and Diversification of the Mycorrhizal Mutualists.</title>
        <authorList>
            <consortium name="DOE Joint Genome Institute"/>
            <consortium name="Mycorrhizal Genomics Consortium"/>
            <person name="Kohler A."/>
            <person name="Kuo A."/>
            <person name="Nagy L.G."/>
            <person name="Floudas D."/>
            <person name="Copeland A."/>
            <person name="Barry K.W."/>
            <person name="Cichocki N."/>
            <person name="Veneault-Fourrey C."/>
            <person name="LaButti K."/>
            <person name="Lindquist E.A."/>
            <person name="Lipzen A."/>
            <person name="Lundell T."/>
            <person name="Morin E."/>
            <person name="Murat C."/>
            <person name="Riley R."/>
            <person name="Ohm R."/>
            <person name="Sun H."/>
            <person name="Tunlid A."/>
            <person name="Henrissat B."/>
            <person name="Grigoriev I.V."/>
            <person name="Hibbett D.S."/>
            <person name="Martin F."/>
        </authorList>
    </citation>
    <scope>NUCLEOTIDE SEQUENCE [LARGE SCALE GENOMIC DNA]</scope>
    <source>
        <strain evidence="3">MUT 4182</strain>
    </source>
</reference>
<dbReference type="EMBL" id="KN823035">
    <property type="protein sequence ID" value="KIO25822.1"/>
    <property type="molecule type" value="Genomic_DNA"/>
</dbReference>
<feature type="region of interest" description="Disordered" evidence="1">
    <location>
        <begin position="390"/>
        <end position="505"/>
    </location>
</feature>
<feature type="non-terminal residue" evidence="2">
    <location>
        <position position="505"/>
    </location>
</feature>
<accession>A0A0C3LWU9</accession>